<evidence type="ECO:0000256" key="1">
    <source>
        <dbReference type="ARBA" id="ARBA00022574"/>
    </source>
</evidence>
<proteinExistence type="predicted"/>
<dbReference type="PANTHER" id="PTHR10971">
    <property type="entry name" value="MRNA EXPORT FACTOR AND BUB3"/>
    <property type="match status" value="1"/>
</dbReference>
<dbReference type="PRINTS" id="PR00320">
    <property type="entry name" value="GPROTEINBRPT"/>
</dbReference>
<protein>
    <submittedName>
        <fullName evidence="5">WD40 repeat-like-containing domain protein</fullName>
    </submittedName>
</protein>
<keyword evidence="1 3" id="KW-0853">WD repeat</keyword>
<organism evidence="5 6">
    <name type="scientific">Moelleriella libera RCEF 2490</name>
    <dbReference type="NCBI Taxonomy" id="1081109"/>
    <lineage>
        <taxon>Eukaryota</taxon>
        <taxon>Fungi</taxon>
        <taxon>Dikarya</taxon>
        <taxon>Ascomycota</taxon>
        <taxon>Pezizomycotina</taxon>
        <taxon>Sordariomycetes</taxon>
        <taxon>Hypocreomycetidae</taxon>
        <taxon>Hypocreales</taxon>
        <taxon>Clavicipitaceae</taxon>
        <taxon>Moelleriella</taxon>
    </lineage>
</organism>
<evidence type="ECO:0000313" key="6">
    <source>
        <dbReference type="Proteomes" id="UP000078544"/>
    </source>
</evidence>
<feature type="repeat" description="WD" evidence="3">
    <location>
        <begin position="145"/>
        <end position="178"/>
    </location>
</feature>
<dbReference type="PROSITE" id="PS50294">
    <property type="entry name" value="WD_REPEATS_REGION"/>
    <property type="match status" value="1"/>
</dbReference>
<dbReference type="Pfam" id="PF00400">
    <property type="entry name" value="WD40"/>
    <property type="match status" value="3"/>
</dbReference>
<dbReference type="SUPFAM" id="SSF50978">
    <property type="entry name" value="WD40 repeat-like"/>
    <property type="match status" value="1"/>
</dbReference>
<sequence>MPGLFGSTTATASTPSTVGDLNADVALSDPPTDSISDISFAPQRNGSERLAVSSWDNKVRIYDIAPNGSSQGYHAYEHSQPVLSCAFSPVRLCGQTRASTLITLAGESQQFTEQDPLQDGTKVASASADKTVKVCDVDSRQEITIGSHDKPVRVCRWFGNTIIASGSWDGTIKFWDLSQTPGQPAVSLDVKERVYAMDIKENLCVVATPSKNIHVIDLTKPKDIYKTIQCSLHWQTRTVSCFKECDGFAVGSIEGRCAIQYIEEKNAGSNFSFKCHRDPAVNNIVKAHAVNAISVHPEHGTFSTAGSDGTFHFWDKDAKHRLKGYPNVGGSITATAFNATGTIFAYAISYDWSKGYQHNYQNYPIKVMLHPLTADECKPRASAAKKR</sequence>
<evidence type="ECO:0000256" key="3">
    <source>
        <dbReference type="PROSITE-ProRule" id="PRU00221"/>
    </source>
</evidence>
<dbReference type="GO" id="GO:0005829">
    <property type="term" value="C:cytosol"/>
    <property type="evidence" value="ECO:0007669"/>
    <property type="project" value="EnsemblFungi"/>
</dbReference>
<dbReference type="Gene3D" id="2.130.10.10">
    <property type="entry name" value="YVTN repeat-like/Quinoprotein amine dehydrogenase"/>
    <property type="match status" value="1"/>
</dbReference>
<comment type="caution">
    <text evidence="5">The sequence shown here is derived from an EMBL/GenBank/DDBJ whole genome shotgun (WGS) entry which is preliminary data.</text>
</comment>
<dbReference type="PROSITE" id="PS00678">
    <property type="entry name" value="WD_REPEATS_1"/>
    <property type="match status" value="1"/>
</dbReference>
<dbReference type="PROSITE" id="PS50082">
    <property type="entry name" value="WD_REPEATS_2"/>
    <property type="match status" value="1"/>
</dbReference>
<keyword evidence="2" id="KW-0677">Repeat</keyword>
<dbReference type="SMART" id="SM00320">
    <property type="entry name" value="WD40"/>
    <property type="match status" value="5"/>
</dbReference>
<evidence type="ECO:0000313" key="5">
    <source>
        <dbReference type="EMBL" id="OAA33568.1"/>
    </source>
</evidence>
<accession>A0A166VEE4</accession>
<gene>
    <name evidence="5" type="ORF">AAL_01033</name>
</gene>
<dbReference type="STRING" id="1081109.A0A166VEE4"/>
<dbReference type="GO" id="GO:0034399">
    <property type="term" value="C:nuclear periphery"/>
    <property type="evidence" value="ECO:0007669"/>
    <property type="project" value="EnsemblFungi"/>
</dbReference>
<feature type="region of interest" description="Disordered" evidence="4">
    <location>
        <begin position="1"/>
        <end position="25"/>
    </location>
</feature>
<dbReference type="InterPro" id="IPR020472">
    <property type="entry name" value="WD40_PAC1"/>
</dbReference>
<keyword evidence="6" id="KW-1185">Reference proteome</keyword>
<reference evidence="5 6" key="1">
    <citation type="journal article" date="2016" name="Genome Biol. Evol.">
        <title>Divergent and convergent evolution of fungal pathogenicity.</title>
        <authorList>
            <person name="Shang Y."/>
            <person name="Xiao G."/>
            <person name="Zheng P."/>
            <person name="Cen K."/>
            <person name="Zhan S."/>
            <person name="Wang C."/>
        </authorList>
    </citation>
    <scope>NUCLEOTIDE SEQUENCE [LARGE SCALE GENOMIC DNA]</scope>
    <source>
        <strain evidence="5 6">RCEF 2490</strain>
    </source>
</reference>
<dbReference type="GO" id="GO:0016973">
    <property type="term" value="P:poly(A)+ mRNA export from nucleus"/>
    <property type="evidence" value="ECO:0007669"/>
    <property type="project" value="EnsemblFungi"/>
</dbReference>
<dbReference type="OrthoDB" id="256303at2759"/>
<name>A0A166VEE4_9HYPO</name>
<dbReference type="InterPro" id="IPR019775">
    <property type="entry name" value="WD40_repeat_CS"/>
</dbReference>
<dbReference type="EMBL" id="AZGY01000001">
    <property type="protein sequence ID" value="OAA33568.1"/>
    <property type="molecule type" value="Genomic_DNA"/>
</dbReference>
<dbReference type="AlphaFoldDB" id="A0A166VEE4"/>
<evidence type="ECO:0000256" key="4">
    <source>
        <dbReference type="SAM" id="MobiDB-lite"/>
    </source>
</evidence>
<dbReference type="InterPro" id="IPR015943">
    <property type="entry name" value="WD40/YVTN_repeat-like_dom_sf"/>
</dbReference>
<feature type="compositionally biased region" description="Low complexity" evidence="4">
    <location>
        <begin position="7"/>
        <end position="17"/>
    </location>
</feature>
<evidence type="ECO:0000256" key="2">
    <source>
        <dbReference type="ARBA" id="ARBA00022737"/>
    </source>
</evidence>
<dbReference type="Proteomes" id="UP000078544">
    <property type="component" value="Unassembled WGS sequence"/>
</dbReference>
<dbReference type="InterPro" id="IPR036322">
    <property type="entry name" value="WD40_repeat_dom_sf"/>
</dbReference>
<dbReference type="InterPro" id="IPR001680">
    <property type="entry name" value="WD40_rpt"/>
</dbReference>